<keyword evidence="2" id="KW-0833">Ubl conjugation pathway</keyword>
<dbReference type="AlphaFoldDB" id="A0A0D6ES05"/>
<evidence type="ECO:0000313" key="5">
    <source>
        <dbReference type="EMBL" id="CEQ42576.1"/>
    </source>
</evidence>
<feature type="region of interest" description="Disordered" evidence="3">
    <location>
        <begin position="1020"/>
        <end position="1055"/>
    </location>
</feature>
<feature type="compositionally biased region" description="Basic and acidic residues" evidence="3">
    <location>
        <begin position="1020"/>
        <end position="1031"/>
    </location>
</feature>
<evidence type="ECO:0000256" key="3">
    <source>
        <dbReference type="SAM" id="MobiDB-lite"/>
    </source>
</evidence>
<feature type="compositionally biased region" description="Low complexity" evidence="3">
    <location>
        <begin position="702"/>
        <end position="714"/>
    </location>
</feature>
<dbReference type="PANTHER" id="PTHR46116:SF15">
    <property type="entry name" value="(E3-INDEPENDENT) E2 UBIQUITIN-CONJUGATING ENZYME"/>
    <property type="match status" value="1"/>
</dbReference>
<dbReference type="GO" id="GO:0061631">
    <property type="term" value="F:ubiquitin conjugating enzyme activity"/>
    <property type="evidence" value="ECO:0007669"/>
    <property type="project" value="TreeGrafter"/>
</dbReference>
<gene>
    <name evidence="5" type="primary">SPOSA6832_04405</name>
</gene>
<organism evidence="5 6">
    <name type="scientific">Sporidiobolus salmonicolor</name>
    <name type="common">Yeast-like fungus</name>
    <name type="synonym">Sporobolomyces salmonicolor</name>
    <dbReference type="NCBI Taxonomy" id="5005"/>
    <lineage>
        <taxon>Eukaryota</taxon>
        <taxon>Fungi</taxon>
        <taxon>Dikarya</taxon>
        <taxon>Basidiomycota</taxon>
        <taxon>Pucciniomycotina</taxon>
        <taxon>Microbotryomycetes</taxon>
        <taxon>Sporidiobolales</taxon>
        <taxon>Sporidiobolaceae</taxon>
        <taxon>Sporobolomyces</taxon>
    </lineage>
</organism>
<keyword evidence="6" id="KW-1185">Reference proteome</keyword>
<name>A0A0D6ES05_SPOSA</name>
<dbReference type="Pfam" id="PF00179">
    <property type="entry name" value="UQ_con"/>
    <property type="match status" value="1"/>
</dbReference>
<proteinExistence type="predicted"/>
<dbReference type="CDD" id="cd23837">
    <property type="entry name" value="UBCc_UBE2O"/>
    <property type="match status" value="1"/>
</dbReference>
<dbReference type="PANTHER" id="PTHR46116">
    <property type="entry name" value="(E3-INDEPENDENT) E2 UBIQUITIN-CONJUGATING ENZYME"/>
    <property type="match status" value="1"/>
</dbReference>
<feature type="compositionally biased region" description="Acidic residues" evidence="3">
    <location>
        <begin position="582"/>
        <end position="599"/>
    </location>
</feature>
<evidence type="ECO:0000259" key="4">
    <source>
        <dbReference type="PROSITE" id="PS50127"/>
    </source>
</evidence>
<dbReference type="SUPFAM" id="SSF54495">
    <property type="entry name" value="UBC-like"/>
    <property type="match status" value="1"/>
</dbReference>
<accession>A0A0D6ES05</accession>
<feature type="compositionally biased region" description="Basic and acidic residues" evidence="3">
    <location>
        <begin position="668"/>
        <end position="678"/>
    </location>
</feature>
<feature type="domain" description="UBC core" evidence="4">
    <location>
        <begin position="791"/>
        <end position="973"/>
    </location>
</feature>
<feature type="non-terminal residue" evidence="5">
    <location>
        <position position="1"/>
    </location>
</feature>
<evidence type="ECO:0000256" key="1">
    <source>
        <dbReference type="ARBA" id="ARBA00022679"/>
    </source>
</evidence>
<dbReference type="Gene3D" id="3.10.110.10">
    <property type="entry name" value="Ubiquitin Conjugating Enzyme"/>
    <property type="match status" value="1"/>
</dbReference>
<feature type="compositionally biased region" description="Basic and acidic residues" evidence="3">
    <location>
        <begin position="565"/>
        <end position="581"/>
    </location>
</feature>
<feature type="compositionally biased region" description="Acidic residues" evidence="3">
    <location>
        <begin position="622"/>
        <end position="638"/>
    </location>
</feature>
<keyword evidence="1" id="KW-0808">Transferase</keyword>
<dbReference type="SMART" id="SM00212">
    <property type="entry name" value="UBCc"/>
    <property type="match status" value="1"/>
</dbReference>
<feature type="region of interest" description="Disordered" evidence="3">
    <location>
        <begin position="565"/>
        <end position="719"/>
    </location>
</feature>
<dbReference type="PROSITE" id="PS50127">
    <property type="entry name" value="UBC_2"/>
    <property type="match status" value="1"/>
</dbReference>
<reference evidence="6" key="1">
    <citation type="submission" date="2015-02" db="EMBL/GenBank/DDBJ databases">
        <authorList>
            <person name="Gon?alves P."/>
        </authorList>
    </citation>
    <scope>NUCLEOTIDE SEQUENCE [LARGE SCALE GENOMIC DNA]</scope>
</reference>
<evidence type="ECO:0000256" key="2">
    <source>
        <dbReference type="ARBA" id="ARBA00022786"/>
    </source>
</evidence>
<dbReference type="InterPro" id="IPR016135">
    <property type="entry name" value="UBQ-conjugating_enzyme/RWD"/>
</dbReference>
<dbReference type="InterPro" id="IPR000608">
    <property type="entry name" value="UBC"/>
</dbReference>
<feature type="compositionally biased region" description="Basic residues" evidence="3">
    <location>
        <begin position="658"/>
        <end position="667"/>
    </location>
</feature>
<sequence length="1082" mass="117615">MPDPAPAAGNALLPKLSATYNEDVVEISHPDGSVSCAVVTVSSPSSPSSLPAHLVSPRLLSSQQRCWADEQSPEALAEAARLGMQFTPLQPGYLEVLHPDGSRSEVLESATSIIDRGFLRGDLVRTRRVPGSTGPKSQAGQIVDMQTEVQLQRVLAPQDKLEGWFDAKELVAAARINRGDHVVHGDWVGLVEEVFEMAMIETAMGAIRRVCDTGTTLSVGPATEAIQNMLLERSGGFLANFMGAGDLRTILDVKQVAVAVNWLCKNQLAPAPATDNWERPKRYWTDVDQLTLVRATADHLHTIHDKVVMRDPTVHLPPASRHSTTFPYGHRIFTITRCRSTITVLWQDGTTTTGPSHEFEQLAAVDDETDVFPGDVGVFSGVTPSRLGVVQSMDARKRTIRMRYLDSPAGKDEGDEIISGLEFDPHGPPPDAYGVRRGDWVLIVPEGKDNGAPKPVVPSLGESETAAGLMPAGEHLRMEARRSLSGCLPPQSGSAGLTRLRPLCDTAFDPGALLRLESLRLTSASALAPINWYGEVWDLQLDGQALVRFPSGEKAAFPTERLIHLDDGMDPEGHTHAHEDGEWTDDDAMDQDYETDEGESDARSWETASDDEDGEGAGAGEEAGEEEDEEMGGEEDSDSGTVFNFGGAYPDPEQERKIGKKRRRSRRKKDEDEVKGWADDVDEKEDEGKKDEGSAAPELKPAADATHAHASTSDMEVEEELLPGRTALPAAAAPAAAASTSTAAAAAEGTAKVLMPGQIEDFADWSRFEVLEEAPGDHHYANEPVQVPSKSFMSRVRKEHGVLASSLPPNILVRAYENRSDLLRCLIIGPLGTPFQNAPFLFDVFLSPTKFPQEPPAVFFHSWAGGTRVSPNLYTEGKVCLSLLGTWQGDKTEVSRVVVLFCVCIEDESLMGLSPAQSWSAARSSILQVFVSIQALIMVEDPYFTEQIGTAEGTAASELYNERTLVLTRAFFKRACEYPPSNFSREIAAYYYEGLPSTPPTPGALGAIVEQCRALLEESERWHAEQQKEQDQDNEAAPPKPPVSEVMPSQRVLTEGAGLSLRRTLKALEELMARGAKVVAEP</sequence>
<dbReference type="Proteomes" id="UP000243876">
    <property type="component" value="Unassembled WGS sequence"/>
</dbReference>
<evidence type="ECO:0000313" key="6">
    <source>
        <dbReference type="Proteomes" id="UP000243876"/>
    </source>
</evidence>
<dbReference type="OrthoDB" id="1926878at2759"/>
<protein>
    <submittedName>
        <fullName evidence="5">SPOSA6832_04405-mRNA-1:cds</fullName>
    </submittedName>
</protein>
<dbReference type="EMBL" id="CENE01000029">
    <property type="protein sequence ID" value="CEQ42576.1"/>
    <property type="molecule type" value="Genomic_DNA"/>
</dbReference>